<gene>
    <name evidence="2" type="ORF">J3R73_001929</name>
</gene>
<dbReference type="Pfam" id="PF06568">
    <property type="entry name" value="YjiS-like"/>
    <property type="match status" value="1"/>
</dbReference>
<evidence type="ECO:0000259" key="1">
    <source>
        <dbReference type="Pfam" id="PF06568"/>
    </source>
</evidence>
<dbReference type="Proteomes" id="UP001237448">
    <property type="component" value="Unassembled WGS sequence"/>
</dbReference>
<evidence type="ECO:0000313" key="2">
    <source>
        <dbReference type="EMBL" id="MDQ0392137.1"/>
    </source>
</evidence>
<dbReference type="InterPro" id="IPR009506">
    <property type="entry name" value="YjiS-like"/>
</dbReference>
<protein>
    <submittedName>
        <fullName evidence="2">Uncharacterized protein YjiS (DUF1127 family)</fullName>
    </submittedName>
</protein>
<keyword evidence="3" id="KW-1185">Reference proteome</keyword>
<organism evidence="2 3">
    <name type="scientific">Labrys monachus</name>
    <dbReference type="NCBI Taxonomy" id="217067"/>
    <lineage>
        <taxon>Bacteria</taxon>
        <taxon>Pseudomonadati</taxon>
        <taxon>Pseudomonadota</taxon>
        <taxon>Alphaproteobacteria</taxon>
        <taxon>Hyphomicrobiales</taxon>
        <taxon>Xanthobacteraceae</taxon>
        <taxon>Labrys</taxon>
    </lineage>
</organism>
<accession>A0ABU0FC08</accession>
<proteinExistence type="predicted"/>
<feature type="domain" description="YjiS-like" evidence="1">
    <location>
        <begin position="172"/>
        <end position="206"/>
    </location>
</feature>
<name>A0ABU0FC08_9HYPH</name>
<evidence type="ECO:0000313" key="3">
    <source>
        <dbReference type="Proteomes" id="UP001237448"/>
    </source>
</evidence>
<dbReference type="RefSeq" id="WP_307425555.1">
    <property type="nucleotide sequence ID" value="NZ_JAUSVK010000001.1"/>
</dbReference>
<dbReference type="EMBL" id="JAUSVK010000001">
    <property type="protein sequence ID" value="MDQ0392137.1"/>
    <property type="molecule type" value="Genomic_DNA"/>
</dbReference>
<sequence length="217" mass="24292">MRLEEKSSRTAAAHDNRSIRLWEGEPLDLAEALPSFMFRSGAPVVDDRAGRPRSIFLLAISSIVEGFALYGASMHPEVYAALDEDRRAPGRGKEASPTRRFERPARAIFPPACSIEPIRLSSSATKRLGWPQQRGGVGKPAVGLDPYAPIRRGASRSTAPLARLLSMLAMPWRGWVRATERRRARVALETLDDRLLRDIGLLRHDIDVVTRYWRPTD</sequence>
<comment type="caution">
    <text evidence="2">The sequence shown here is derived from an EMBL/GenBank/DDBJ whole genome shotgun (WGS) entry which is preliminary data.</text>
</comment>
<reference evidence="2 3" key="1">
    <citation type="submission" date="2023-07" db="EMBL/GenBank/DDBJ databases">
        <title>Genomic Encyclopedia of Type Strains, Phase IV (KMG-IV): sequencing the most valuable type-strain genomes for metagenomic binning, comparative biology and taxonomic classification.</title>
        <authorList>
            <person name="Goeker M."/>
        </authorList>
    </citation>
    <scope>NUCLEOTIDE SEQUENCE [LARGE SCALE GENOMIC DNA]</scope>
    <source>
        <strain evidence="2 3">DSM 5896</strain>
    </source>
</reference>